<dbReference type="InterPro" id="IPR011024">
    <property type="entry name" value="G_crystallin-like"/>
</dbReference>
<dbReference type="GO" id="GO:0032991">
    <property type="term" value="C:protein-containing complex"/>
    <property type="evidence" value="ECO:0007669"/>
    <property type="project" value="Ensembl"/>
</dbReference>
<feature type="compositionally biased region" description="Basic and acidic residues" evidence="5">
    <location>
        <begin position="27"/>
        <end position="40"/>
    </location>
</feature>
<dbReference type="SMART" id="SM00458">
    <property type="entry name" value="RICIN"/>
    <property type="match status" value="1"/>
</dbReference>
<dbReference type="Pfam" id="PF00030">
    <property type="entry name" value="Crystall"/>
    <property type="match status" value="6"/>
</dbReference>
<gene>
    <name evidence="7" type="primary">CRYBG3</name>
</gene>
<dbReference type="Ensembl" id="ENSTMTT00000029269.1">
    <property type="protein sequence ID" value="ENSTMTP00000028238.1"/>
    <property type="gene ID" value="ENSTMTG00000020245.1"/>
</dbReference>
<feature type="region of interest" description="Disordered" evidence="5">
    <location>
        <begin position="136"/>
        <end position="168"/>
    </location>
</feature>
<feature type="compositionally biased region" description="Low complexity" evidence="5">
    <location>
        <begin position="341"/>
        <end position="355"/>
    </location>
</feature>
<dbReference type="FunFam" id="2.60.20.10:FF:000010">
    <property type="entry name" value="very large A-kinase anchor protein"/>
    <property type="match status" value="1"/>
</dbReference>
<evidence type="ECO:0000256" key="1">
    <source>
        <dbReference type="ARBA" id="ARBA00009646"/>
    </source>
</evidence>
<feature type="compositionally biased region" description="Basic and acidic residues" evidence="5">
    <location>
        <begin position="49"/>
        <end position="66"/>
    </location>
</feature>
<dbReference type="CDD" id="cd23463">
    <property type="entry name" value="beta-trefoil_Ricin_vlAKAP"/>
    <property type="match status" value="1"/>
</dbReference>
<dbReference type="FunFam" id="2.80.10.50:FF:000038">
    <property type="entry name" value="very large A-kinase anchor protein isoform X1"/>
    <property type="match status" value="1"/>
</dbReference>
<dbReference type="GO" id="GO:0030246">
    <property type="term" value="F:carbohydrate binding"/>
    <property type="evidence" value="ECO:0007669"/>
    <property type="project" value="UniProtKB-KW"/>
</dbReference>
<dbReference type="InterPro" id="IPR035992">
    <property type="entry name" value="Ricin_B-like_lectins"/>
</dbReference>
<organism evidence="7 8">
    <name type="scientific">Terrapene triunguis</name>
    <name type="common">Three-toed box turtle</name>
    <dbReference type="NCBI Taxonomy" id="2587831"/>
    <lineage>
        <taxon>Eukaryota</taxon>
        <taxon>Metazoa</taxon>
        <taxon>Chordata</taxon>
        <taxon>Craniata</taxon>
        <taxon>Vertebrata</taxon>
        <taxon>Euteleostomi</taxon>
        <taxon>Archelosauria</taxon>
        <taxon>Testudinata</taxon>
        <taxon>Testudines</taxon>
        <taxon>Cryptodira</taxon>
        <taxon>Durocryptodira</taxon>
        <taxon>Testudinoidea</taxon>
        <taxon>Emydidae</taxon>
        <taxon>Terrapene</taxon>
    </lineage>
</organism>
<evidence type="ECO:0000259" key="6">
    <source>
        <dbReference type="PROSITE" id="PS50915"/>
    </source>
</evidence>
<dbReference type="PANTHER" id="PTHR11818:SF38">
    <property type="entry name" value="VERY LARGE A-KINASE ANCHOR PROTEIN"/>
    <property type="match status" value="1"/>
</dbReference>
<keyword evidence="4" id="KW-0677">Repeat</keyword>
<dbReference type="PANTHER" id="PTHR11818">
    <property type="entry name" value="BETA/GAMMA CRYSTALLIN"/>
    <property type="match status" value="1"/>
</dbReference>
<evidence type="ECO:0000313" key="8">
    <source>
        <dbReference type="Proteomes" id="UP000472274"/>
    </source>
</evidence>
<dbReference type="Gene3D" id="2.60.20.10">
    <property type="entry name" value="Crystallins"/>
    <property type="match status" value="6"/>
</dbReference>
<keyword evidence="3" id="KW-0430">Lectin</keyword>
<evidence type="ECO:0000256" key="4">
    <source>
        <dbReference type="ARBA" id="ARBA00022737"/>
    </source>
</evidence>
<accession>A0A674K5N4</accession>
<feature type="domain" description="Beta/gamma crystallin 'Greek key'" evidence="6">
    <location>
        <begin position="2158"/>
        <end position="2202"/>
    </location>
</feature>
<protein>
    <submittedName>
        <fullName evidence="7">Crystallin beta-gamma domain containing 3</fullName>
    </submittedName>
</protein>
<feature type="domain" description="Beta/gamma crystallin 'Greek key'" evidence="6">
    <location>
        <begin position="2013"/>
        <end position="2062"/>
    </location>
</feature>
<feature type="domain" description="Beta/gamma crystallin 'Greek key'" evidence="6">
    <location>
        <begin position="2108"/>
        <end position="2146"/>
    </location>
</feature>
<feature type="compositionally biased region" description="Basic and acidic residues" evidence="5">
    <location>
        <begin position="145"/>
        <end position="155"/>
    </location>
</feature>
<comment type="similarity">
    <text evidence="1">Belongs to the beta/gamma-crystallin family.</text>
</comment>
<dbReference type="Gene3D" id="2.80.10.50">
    <property type="match status" value="1"/>
</dbReference>
<dbReference type="GO" id="GO:0051018">
    <property type="term" value="F:protein kinase A binding"/>
    <property type="evidence" value="ECO:0007669"/>
    <property type="project" value="Ensembl"/>
</dbReference>
<dbReference type="FunFam" id="2.60.20.10:FF:000006">
    <property type="entry name" value="Very large A-kinase anchor protein"/>
    <property type="match status" value="1"/>
</dbReference>
<feature type="domain" description="Beta/gamma crystallin 'Greek key'" evidence="6">
    <location>
        <begin position="2470"/>
        <end position="2511"/>
    </location>
</feature>
<evidence type="ECO:0000256" key="2">
    <source>
        <dbReference type="ARBA" id="ARBA00022553"/>
    </source>
</evidence>
<dbReference type="Proteomes" id="UP000472274">
    <property type="component" value="Unplaced"/>
</dbReference>
<dbReference type="PROSITE" id="PS50915">
    <property type="entry name" value="CRYSTALLIN_BETA_GAMMA"/>
    <property type="match status" value="6"/>
</dbReference>
<dbReference type="SUPFAM" id="SSF49695">
    <property type="entry name" value="gamma-Crystallin-like"/>
    <property type="match status" value="3"/>
</dbReference>
<dbReference type="GO" id="GO:0002088">
    <property type="term" value="P:lens development in camera-type eye"/>
    <property type="evidence" value="ECO:0007669"/>
    <property type="project" value="TreeGrafter"/>
</dbReference>
<keyword evidence="8" id="KW-1185">Reference proteome</keyword>
<name>A0A674K5N4_9SAUR</name>
<feature type="domain" description="Beta/gamma crystallin 'Greek key'" evidence="6">
    <location>
        <begin position="2203"/>
        <end position="2245"/>
    </location>
</feature>
<dbReference type="InterPro" id="IPR000772">
    <property type="entry name" value="Ricin_B_lectin"/>
</dbReference>
<feature type="region of interest" description="Disordered" evidence="5">
    <location>
        <begin position="1560"/>
        <end position="1591"/>
    </location>
</feature>
<keyword evidence="2" id="KW-0597">Phosphoprotein</keyword>
<reference evidence="7" key="2">
    <citation type="submission" date="2025-09" db="UniProtKB">
        <authorList>
            <consortium name="Ensembl"/>
        </authorList>
    </citation>
    <scope>IDENTIFICATION</scope>
</reference>
<dbReference type="InterPro" id="IPR001064">
    <property type="entry name" value="Beta/gamma_crystallin"/>
</dbReference>
<sequence>MSGWGSRRTGSSWHSSFSRFFTKSPPRAKEEQEEGDKAHLQEPATHSFANKEDESISVKSDKKERTLLPELLKISQNAEKNHSMEDLSNSVITEELKKANSLPSLAPGRKTAGRDRQPKEGFFQFLGSLFNIGSKSSLGESKQSTLRDGHNRPGKDLQNPTALQEDGITKHRKTEIFVISTAGTEEVAVPKEEPTLVNIREVGYQDLHRGQEQVCTDLTKSLQTECKPDAPAVTYATYRGSVRIKQLLKKQAEEALRREENTEGKHIFTVTGNGEVQTAILPNSPSNVRVEITGHPSKENQKDDAKDGKENVEANLSAVKMELKKADVAKDILDSSEHGTIENTSASSTETNSNSNHIGELDLFVSLNHAPVSDTPEVNRTHFLDSVLSARDNSSSNYQIMDSLKTNSGNNSLAEKGERTLEETEVQFQSDNNATFSFDKGINSCVQVSHEDSQEKMQNDCVRSSKTKRGAVDKELSLTEGEYACNSHIGNQLELKLDAQMSPFSSTAFQHQADKCIENANKDSGPKMDDSQKYVVAEEREQETQTFLASVHFPLNQERCTEKLSEAVKDIKFCGVNKLMVIDSLPTSVPSAKTVQDTGMDIVNSPYIKQFNESGKPTHVQNDPSVTLEGESKDINTENTSIPSLESEDVETTKVSSKSAEVNVAGISPSAIECGSVKSHLPPPIVESEDASLSKAITPVNIAKISPPVLDVEDGSLANIPPPIHRFEDETMAKKATNLQDVKKTNISPPDHVHENSKPLKSEGMTLLNKVVPARVPNLTTPSLKTGEVFVAKTSVLSTGDNRSKNTSQTHETRDNRVEEIVPKTLNANMTNISPPPSQSKEICFSKLSSPALKSEVNTFFEVPHSPLGSGKDALTNHSSVFEKGVGLEVISVTTPNSEDSNLVKISAKQENSNKSKTAPAILNSIDFSQCKIPSSASKSENVQIAKLLVTSDKVSESKCAFLEGNTPKMVASFLENGDVSAPTIIFPALENADVSMTQISPCSEDINAKRKSFSLESDVILAESDYPTPNSEDVCIPKLASPTLKSKEISKLCRSSLETADGLDSINFPIVEYEVVKKGKISSRFRVNDETDYVPPDVPPAQKLEDVWLTKSITSTTCPLELVEVSSSVDYTKDVHKTPTEQVNLCDHIPAMTKKRAKMNDHTASFTKSSNVCSQKTWEDMETGKQVHTESQDTALFKKAEEIVDAVLHLAIEEIRSKQAAGVYQPCGNKDSLIKLDILKEQKTGKIQLEAKVKHFNESYAGSSSEVKGKETVATNTQAEKIPFNITHKTDLHSSIALKAKEIIDEVINSAKQKLMFNQLENSESRSPSKNFVLKHKAGFSETLNTDVQLAAKTQEIIKEPLGLNQIGKELTQNVARDCEKSGCSVPLLLNSVDGSTDLTIGGETVPNNVLSHQRNELLHSDDLASLESDLAIIAKDECSKTVYDSTVMTEIGDKTSIWTASNKSEETLRVLNGDTVMIEERMPPLQLKDLCNNTNVPEHTSMPTLTFNSSSFLHDEDYTCIPSKSKDESSLSGLDKSCAGKCLPELCCEEDSVFVQEKANPKDSQADSEEGSGKTEEANEIPQDKNRLNTQFIMSESSVTVKDLEGKICFNSDFANFETLKSTLMMDQDLQRDNTLGEKSLNNNDDDDDTEELTNLLAFSPQDEQWESNSLFTVLYDGSPQDENQFVSIDKKQAHSISPPDLSLDNIEHLLMCETAKSKYEPVDAYEKDNKLNETLDNCSSESFMTVEAKRFKIYPFSLSPIYEDDSPQEDQLSIDVSPGDHSNGKSKDNANHSSSVLSLLQSVSERLKFSNQFSEEDEEESYEENTMDVQKEDSIMSQWAGSSNMVLLENDQERAPLSKQSLIYSKEPLSSRQQSEPLPEEACLFPNPTHSTQVQQKADAATKPLSRSVYYQYFQTASNYSCEKGVRFGSVLQDGLLPRGHKPQDNNLPESGAFPVNLIDRKSLKCNPRPGKMIIYDIPGEKSKREIYHDLPDATSWIFPIGTLLRVIRGCWILYEKPKFQGEKYVLEEGEMVLNSLWDLRDMKRHPRNLAVGSIKHVTKDCSIPEIEFCPQAGTEGFPVCIQSAVANLEELDVKSTFYIIVKSGVWLAYSDPNYKGDMLVLEEGNSPSEISAADVKSLRPLKMGGLKVQMPMNVKVIIYEKKDFGGWAKELSGNTDAVPALFRSDEDFQGIGSIRVIGGVWVAYEKECYKGRQYLLEEGDYEDVHSYGGISSILLSFRFLQADFIESSVMLFESDEEDGMVMVNQDIPDLEQAGFGQEMKSIHVKSGVWVAYQQKYFCGEQYILEKGKYKCFLDWGGSSETIMSIRPIKLEPLGKNEPPHLLKAFSNTHFQGACVDFTAEVSDFTSFIPCSFKVLRGCWLLFYQGEIAENHCVLEEGLYTDLTSCGCPTATLKSFKPVEYVFAEPSISLFALERCEGRELHFKEAVNSVLNKDLHFYTQSVWVRSGLWIAYEGGNFSGKQILLEPSKISNWTEFSGWSIIGSLRPMKQPAVYFRIKNRAQDKYLTVTGNLSDARATSVCVSSYNGKNTQIWHYRHGLFKSKAIAACLDIVSGRDLPGAKVALWTEHGKARQKWRLNKDGTISSYLSDQLVLDVKGGNYYDKNYVIVNHPLESEFSQKWDIEIL</sequence>
<feature type="region of interest" description="Disordered" evidence="5">
    <location>
        <begin position="336"/>
        <end position="355"/>
    </location>
</feature>
<feature type="region of interest" description="Disordered" evidence="5">
    <location>
        <begin position="287"/>
        <end position="309"/>
    </location>
</feature>
<dbReference type="FunFam" id="2.60.20.10:FF:000008">
    <property type="entry name" value="very large A-kinase anchor protein"/>
    <property type="match status" value="1"/>
</dbReference>
<feature type="compositionally biased region" description="Low complexity" evidence="5">
    <location>
        <begin position="1"/>
        <end position="22"/>
    </location>
</feature>
<dbReference type="InterPro" id="IPR050252">
    <property type="entry name" value="Beta/Gamma-Crystallin"/>
</dbReference>
<feature type="compositionally biased region" description="Basic and acidic residues" evidence="5">
    <location>
        <begin position="296"/>
        <end position="309"/>
    </location>
</feature>
<dbReference type="FunFam" id="2.60.20.10:FF:000009">
    <property type="entry name" value="very large A-kinase anchor protein"/>
    <property type="match status" value="1"/>
</dbReference>
<feature type="region of interest" description="Disordered" evidence="5">
    <location>
        <begin position="1765"/>
        <end position="1798"/>
    </location>
</feature>
<reference evidence="7" key="1">
    <citation type="submission" date="2025-08" db="UniProtKB">
        <authorList>
            <consortium name="Ensembl"/>
        </authorList>
    </citation>
    <scope>IDENTIFICATION</scope>
</reference>
<dbReference type="GeneTree" id="ENSGT00940000160816"/>
<dbReference type="SUPFAM" id="SSF50370">
    <property type="entry name" value="Ricin B-like lectins"/>
    <property type="match status" value="1"/>
</dbReference>
<feature type="compositionally biased region" description="Basic and acidic residues" evidence="5">
    <location>
        <begin position="1561"/>
        <end position="1589"/>
    </location>
</feature>
<dbReference type="SMART" id="SM00247">
    <property type="entry name" value="XTALbg"/>
    <property type="match status" value="6"/>
</dbReference>
<proteinExistence type="inferred from homology"/>
<dbReference type="InParanoid" id="A0A674K5N4"/>
<dbReference type="FunFam" id="2.60.20.10:FF:000011">
    <property type="entry name" value="very large A-kinase anchor protein"/>
    <property type="match status" value="1"/>
</dbReference>
<dbReference type="GO" id="GO:0007601">
    <property type="term" value="P:visual perception"/>
    <property type="evidence" value="ECO:0007669"/>
    <property type="project" value="TreeGrafter"/>
</dbReference>
<evidence type="ECO:0000313" key="7">
    <source>
        <dbReference type="Ensembl" id="ENSTMTP00000028238.1"/>
    </source>
</evidence>
<evidence type="ECO:0000256" key="3">
    <source>
        <dbReference type="ARBA" id="ARBA00022734"/>
    </source>
</evidence>
<dbReference type="PROSITE" id="PS50231">
    <property type="entry name" value="RICIN_B_LECTIN"/>
    <property type="match status" value="1"/>
</dbReference>
<feature type="domain" description="Beta/gamma crystallin 'Greek key'" evidence="6">
    <location>
        <begin position="2291"/>
        <end position="2333"/>
    </location>
</feature>
<feature type="region of interest" description="Disordered" evidence="5">
    <location>
        <begin position="1"/>
        <end position="66"/>
    </location>
</feature>
<evidence type="ECO:0000256" key="5">
    <source>
        <dbReference type="SAM" id="MobiDB-lite"/>
    </source>
</evidence>
<dbReference type="Pfam" id="PF00652">
    <property type="entry name" value="Ricin_B_lectin"/>
    <property type="match status" value="1"/>
</dbReference>
<dbReference type="GO" id="GO:0005212">
    <property type="term" value="F:structural constituent of eye lens"/>
    <property type="evidence" value="ECO:0007669"/>
    <property type="project" value="TreeGrafter"/>
</dbReference>